<comment type="caution">
    <text evidence="8">The sequence shown here is derived from an EMBL/GenBank/DDBJ whole genome shotgun (WGS) entry which is preliminary data.</text>
</comment>
<reference evidence="9" key="1">
    <citation type="journal article" date="2019" name="Int. J. Syst. Evol. Microbiol.">
        <title>The Global Catalogue of Microorganisms (GCM) 10K type strain sequencing project: providing services to taxonomists for standard genome sequencing and annotation.</title>
        <authorList>
            <consortium name="The Broad Institute Genomics Platform"/>
            <consortium name="The Broad Institute Genome Sequencing Center for Infectious Disease"/>
            <person name="Wu L."/>
            <person name="Ma J."/>
        </authorList>
    </citation>
    <scope>NUCLEOTIDE SEQUENCE [LARGE SCALE GENOMIC DNA]</scope>
    <source>
        <strain evidence="9">JCM 17498</strain>
    </source>
</reference>
<evidence type="ECO:0000256" key="1">
    <source>
        <dbReference type="ARBA" id="ARBA00004651"/>
    </source>
</evidence>
<evidence type="ECO:0000256" key="5">
    <source>
        <dbReference type="ARBA" id="ARBA00022989"/>
    </source>
</evidence>
<keyword evidence="4 7" id="KW-0812">Transmembrane</keyword>
<dbReference type="EMBL" id="BAABBF010000004">
    <property type="protein sequence ID" value="GAA3712152.1"/>
    <property type="molecule type" value="Genomic_DNA"/>
</dbReference>
<keyword evidence="6 7" id="KW-0472">Membrane</keyword>
<dbReference type="Proteomes" id="UP001500523">
    <property type="component" value="Unassembled WGS sequence"/>
</dbReference>
<keyword evidence="5 7" id="KW-1133">Transmembrane helix</keyword>
<keyword evidence="9" id="KW-1185">Reference proteome</keyword>
<dbReference type="InterPro" id="IPR002758">
    <property type="entry name" value="Cation_antiport_E"/>
</dbReference>
<proteinExistence type="inferred from homology"/>
<comment type="subcellular location">
    <subcellularLocation>
        <location evidence="1">Cell membrane</location>
        <topology evidence="1">Multi-pass membrane protein</topology>
    </subcellularLocation>
</comment>
<dbReference type="Pfam" id="PF01899">
    <property type="entry name" value="MNHE"/>
    <property type="match status" value="1"/>
</dbReference>
<evidence type="ECO:0008006" key="10">
    <source>
        <dbReference type="Google" id="ProtNLM"/>
    </source>
</evidence>
<organism evidence="8 9">
    <name type="scientific">Sphingomonas cynarae</name>
    <dbReference type="NCBI Taxonomy" id="930197"/>
    <lineage>
        <taxon>Bacteria</taxon>
        <taxon>Pseudomonadati</taxon>
        <taxon>Pseudomonadota</taxon>
        <taxon>Alphaproteobacteria</taxon>
        <taxon>Sphingomonadales</taxon>
        <taxon>Sphingomonadaceae</taxon>
        <taxon>Sphingomonas</taxon>
    </lineage>
</organism>
<evidence type="ECO:0000256" key="3">
    <source>
        <dbReference type="ARBA" id="ARBA00022475"/>
    </source>
</evidence>
<dbReference type="PANTHER" id="PTHR34584">
    <property type="entry name" value="NA(+)/H(+) ANTIPORTER SUBUNIT E1"/>
    <property type="match status" value="1"/>
</dbReference>
<feature type="transmembrane region" description="Helical" evidence="7">
    <location>
        <begin position="54"/>
        <end position="74"/>
    </location>
</feature>
<evidence type="ECO:0000256" key="7">
    <source>
        <dbReference type="SAM" id="Phobius"/>
    </source>
</evidence>
<comment type="similarity">
    <text evidence="2">Belongs to the CPA3 antiporters (TC 2.A.63) subunit E family.</text>
</comment>
<evidence type="ECO:0000256" key="6">
    <source>
        <dbReference type="ARBA" id="ARBA00023136"/>
    </source>
</evidence>
<evidence type="ECO:0000313" key="8">
    <source>
        <dbReference type="EMBL" id="GAA3712152.1"/>
    </source>
</evidence>
<gene>
    <name evidence="8" type="ORF">GCM10022268_21320</name>
</gene>
<dbReference type="PANTHER" id="PTHR34584:SF1">
    <property type="entry name" value="NA(+)_H(+) ANTIPORTER SUBUNIT E1"/>
    <property type="match status" value="1"/>
</dbReference>
<evidence type="ECO:0000313" key="9">
    <source>
        <dbReference type="Proteomes" id="UP001500523"/>
    </source>
</evidence>
<dbReference type="RefSeq" id="WP_344693371.1">
    <property type="nucleotide sequence ID" value="NZ_BAABBF010000004.1"/>
</dbReference>
<evidence type="ECO:0000256" key="2">
    <source>
        <dbReference type="ARBA" id="ARBA00006228"/>
    </source>
</evidence>
<evidence type="ECO:0000256" key="4">
    <source>
        <dbReference type="ARBA" id="ARBA00022692"/>
    </source>
</evidence>
<accession>A0ABP7DYZ8</accession>
<protein>
    <recommendedName>
        <fullName evidence="10">Sodium:proton antiporter</fullName>
    </recommendedName>
</protein>
<sequence>MTVLRKAEAVLALVAAFLWDLIVSSLRVAAVVLRPGIATRPAILVMETDLRRPWAVALLAYLTSLTPGSTCLHVSGDRHRLYLHLLDTPDHAATIARFRRLYERWVAELEA</sequence>
<keyword evidence="3" id="KW-1003">Cell membrane</keyword>
<name>A0ABP7DYZ8_9SPHN</name>